<dbReference type="Proteomes" id="UP001596171">
    <property type="component" value="Unassembled WGS sequence"/>
</dbReference>
<evidence type="ECO:0000313" key="3">
    <source>
        <dbReference type="Proteomes" id="UP001596171"/>
    </source>
</evidence>
<reference evidence="3" key="1">
    <citation type="journal article" date="2019" name="Int. J. Syst. Evol. Microbiol.">
        <title>The Global Catalogue of Microorganisms (GCM) 10K type strain sequencing project: providing services to taxonomists for standard genome sequencing and annotation.</title>
        <authorList>
            <consortium name="The Broad Institute Genomics Platform"/>
            <consortium name="The Broad Institute Genome Sequencing Center for Infectious Disease"/>
            <person name="Wu L."/>
            <person name="Ma J."/>
        </authorList>
    </citation>
    <scope>NUCLEOTIDE SEQUENCE [LARGE SCALE GENOMIC DNA]</scope>
    <source>
        <strain evidence="3">CCM 8930</strain>
    </source>
</reference>
<keyword evidence="3" id="KW-1185">Reference proteome</keyword>
<gene>
    <name evidence="2" type="ORF">ACFP1L_12395</name>
</gene>
<accession>A0ABW1SM96</accession>
<sequence>MRLQRQYQQRLTAGFWQLVLLLGVNFEVAVILGVPQNEWFWWTVLGLSIGIQTNWDQLIKARLAQQIDANLTTYLITMAAQFS</sequence>
<protein>
    <recommendedName>
        <fullName evidence="4">Holin</fullName>
    </recommendedName>
</protein>
<comment type="caution">
    <text evidence="2">The sequence shown here is derived from an EMBL/GenBank/DDBJ whole genome shotgun (WGS) entry which is preliminary data.</text>
</comment>
<dbReference type="RefSeq" id="WP_137616789.1">
    <property type="nucleotide sequence ID" value="NZ_BJDI01000011.1"/>
</dbReference>
<keyword evidence="1" id="KW-1133">Transmembrane helix</keyword>
<keyword evidence="1" id="KW-0472">Membrane</keyword>
<dbReference type="EMBL" id="JBHSSE010000027">
    <property type="protein sequence ID" value="MFC6202663.1"/>
    <property type="molecule type" value="Genomic_DNA"/>
</dbReference>
<evidence type="ECO:0008006" key="4">
    <source>
        <dbReference type="Google" id="ProtNLM"/>
    </source>
</evidence>
<evidence type="ECO:0000313" key="2">
    <source>
        <dbReference type="EMBL" id="MFC6202663.1"/>
    </source>
</evidence>
<organism evidence="2 3">
    <name type="scientific">Lactiplantibacillus nangangensis</name>
    <dbReference type="NCBI Taxonomy" id="2559917"/>
    <lineage>
        <taxon>Bacteria</taxon>
        <taxon>Bacillati</taxon>
        <taxon>Bacillota</taxon>
        <taxon>Bacilli</taxon>
        <taxon>Lactobacillales</taxon>
        <taxon>Lactobacillaceae</taxon>
        <taxon>Lactiplantibacillus</taxon>
    </lineage>
</organism>
<proteinExistence type="predicted"/>
<feature type="transmembrane region" description="Helical" evidence="1">
    <location>
        <begin position="12"/>
        <end position="33"/>
    </location>
</feature>
<evidence type="ECO:0000256" key="1">
    <source>
        <dbReference type="SAM" id="Phobius"/>
    </source>
</evidence>
<keyword evidence="1" id="KW-0812">Transmembrane</keyword>
<name>A0ABW1SM96_9LACO</name>